<comment type="catalytic activity">
    <reaction evidence="12 16">
        <text>L-valine + 2-oxoglutarate = 3-methyl-2-oxobutanoate + L-glutamate</text>
        <dbReference type="Rhea" id="RHEA:24813"/>
        <dbReference type="ChEBI" id="CHEBI:11851"/>
        <dbReference type="ChEBI" id="CHEBI:16810"/>
        <dbReference type="ChEBI" id="CHEBI:29985"/>
        <dbReference type="ChEBI" id="CHEBI:57762"/>
        <dbReference type="EC" id="2.6.1.42"/>
    </reaction>
</comment>
<accession>A0A484F4K2</accession>
<dbReference type="Pfam" id="PF01063">
    <property type="entry name" value="Aminotran_4"/>
    <property type="match status" value="1"/>
</dbReference>
<feature type="compositionally biased region" description="Low complexity" evidence="17">
    <location>
        <begin position="294"/>
        <end position="340"/>
    </location>
</feature>
<dbReference type="FunFam" id="3.30.470.10:FF:000006">
    <property type="entry name" value="Branched-chain-amino-acid aminotransferase"/>
    <property type="match status" value="1"/>
</dbReference>
<dbReference type="EC" id="2.6.1.42" evidence="16"/>
<comment type="function">
    <text evidence="2 16">Acts on leucine, isoleucine and valine.</text>
</comment>
<evidence type="ECO:0000313" key="18">
    <source>
        <dbReference type="EMBL" id="TDQ67559.1"/>
    </source>
</evidence>
<dbReference type="GO" id="GO:0052656">
    <property type="term" value="F:L-isoleucine-2-oxoglutarate transaminase activity"/>
    <property type="evidence" value="ECO:0007669"/>
    <property type="project" value="RHEA"/>
</dbReference>
<dbReference type="GO" id="GO:0009098">
    <property type="term" value="P:L-leucine biosynthetic process"/>
    <property type="evidence" value="ECO:0007669"/>
    <property type="project" value="UniProtKB-UniPathway"/>
</dbReference>
<keyword evidence="8 16" id="KW-0028">Amino-acid biosynthesis</keyword>
<dbReference type="UniPathway" id="UPA00048">
    <property type="reaction ID" value="UER00073"/>
</dbReference>
<evidence type="ECO:0000256" key="11">
    <source>
        <dbReference type="ARBA" id="ARBA00023304"/>
    </source>
</evidence>
<dbReference type="GO" id="GO:0009097">
    <property type="term" value="P:isoleucine biosynthetic process"/>
    <property type="evidence" value="ECO:0007669"/>
    <property type="project" value="UniProtKB-UniPathway"/>
</dbReference>
<evidence type="ECO:0000256" key="15">
    <source>
        <dbReference type="RuleBase" id="RU004106"/>
    </source>
</evidence>
<evidence type="ECO:0000256" key="5">
    <source>
        <dbReference type="ARBA" id="ARBA00005072"/>
    </source>
</evidence>
<dbReference type="SUPFAM" id="SSF56752">
    <property type="entry name" value="D-aminoacid aminotransferase-like PLP-dependent enzymes"/>
    <property type="match status" value="1"/>
</dbReference>
<keyword evidence="10 16" id="KW-0663">Pyridoxal phosphate</keyword>
<dbReference type="PANTHER" id="PTHR42743">
    <property type="entry name" value="AMINO-ACID AMINOTRANSFERASE"/>
    <property type="match status" value="1"/>
</dbReference>
<dbReference type="GO" id="GO:0052655">
    <property type="term" value="F:L-valine-2-oxoglutarate transaminase activity"/>
    <property type="evidence" value="ECO:0007669"/>
    <property type="project" value="RHEA"/>
</dbReference>
<keyword evidence="7 16" id="KW-0032">Aminotransferase</keyword>
<evidence type="ECO:0000313" key="19">
    <source>
        <dbReference type="Proteomes" id="UP000294855"/>
    </source>
</evidence>
<dbReference type="InterPro" id="IPR050571">
    <property type="entry name" value="Class-IV_PLP-Dep_Aminotrnsfr"/>
</dbReference>
<dbReference type="EMBL" id="SNYS01000011">
    <property type="protein sequence ID" value="TDQ67559.1"/>
    <property type="molecule type" value="Genomic_DNA"/>
</dbReference>
<evidence type="ECO:0000256" key="14">
    <source>
        <dbReference type="ARBA" id="ARBA00049229"/>
    </source>
</evidence>
<keyword evidence="9 16" id="KW-0808">Transferase</keyword>
<evidence type="ECO:0000256" key="3">
    <source>
        <dbReference type="ARBA" id="ARBA00004824"/>
    </source>
</evidence>
<comment type="cofactor">
    <cofactor evidence="1 16">
        <name>pyridoxal 5'-phosphate</name>
        <dbReference type="ChEBI" id="CHEBI:597326"/>
    </cofactor>
</comment>
<dbReference type="GO" id="GO:0009099">
    <property type="term" value="P:L-valine biosynthetic process"/>
    <property type="evidence" value="ECO:0007669"/>
    <property type="project" value="UniProtKB-UniPathway"/>
</dbReference>
<dbReference type="UniPathway" id="UPA00047">
    <property type="reaction ID" value="UER00058"/>
</dbReference>
<dbReference type="InterPro" id="IPR043131">
    <property type="entry name" value="BCAT-like_N"/>
</dbReference>
<comment type="similarity">
    <text evidence="6 15">Belongs to the class-IV pyridoxal-phosphate-dependent aminotransferase family.</text>
</comment>
<comment type="pathway">
    <text evidence="5 16">Amino-acid biosynthesis; L-leucine biosynthesis; L-leucine from 3-methyl-2-oxobutanoate: step 4/4.</text>
</comment>
<keyword evidence="19" id="KW-1185">Reference proteome</keyword>
<comment type="pathway">
    <text evidence="4 16">Amino-acid biosynthesis; L-valine biosynthesis; L-valine from pyruvate: step 4/4.</text>
</comment>
<gene>
    <name evidence="16" type="primary">ilvE</name>
    <name evidence="18" type="ORF">C7391_1530</name>
</gene>
<feature type="region of interest" description="Disordered" evidence="17">
    <location>
        <begin position="294"/>
        <end position="358"/>
    </location>
</feature>
<dbReference type="PROSITE" id="PS00770">
    <property type="entry name" value="AA_TRANSFER_CLASS_4"/>
    <property type="match status" value="1"/>
</dbReference>
<dbReference type="InterPro" id="IPR036038">
    <property type="entry name" value="Aminotransferase-like"/>
</dbReference>
<evidence type="ECO:0000256" key="12">
    <source>
        <dbReference type="ARBA" id="ARBA00048212"/>
    </source>
</evidence>
<dbReference type="InterPro" id="IPR018300">
    <property type="entry name" value="Aminotrans_IV_CS"/>
</dbReference>
<proteinExistence type="inferred from homology"/>
<dbReference type="InterPro" id="IPR005785">
    <property type="entry name" value="B_amino_transI"/>
</dbReference>
<evidence type="ECO:0000256" key="8">
    <source>
        <dbReference type="ARBA" id="ARBA00022605"/>
    </source>
</evidence>
<evidence type="ECO:0000256" key="16">
    <source>
        <dbReference type="RuleBase" id="RU364094"/>
    </source>
</evidence>
<keyword evidence="11 16" id="KW-0100">Branched-chain amino acid biosynthesis</keyword>
<dbReference type="GO" id="GO:0052654">
    <property type="term" value="F:L-leucine-2-oxoglutarate transaminase activity"/>
    <property type="evidence" value="ECO:0007669"/>
    <property type="project" value="RHEA"/>
</dbReference>
<feature type="compositionally biased region" description="Basic residues" evidence="17">
    <location>
        <begin position="341"/>
        <end position="358"/>
    </location>
</feature>
<evidence type="ECO:0000256" key="1">
    <source>
        <dbReference type="ARBA" id="ARBA00001933"/>
    </source>
</evidence>
<sequence length="358" mass="38026">MYVNGKFVPENQPVISVFDHGFLYGDGVFEGIRAYNGRVFKLREHVDRLFDSAKAIDLDIGMSKEAMEEAILETLRKNNFKDAYIRPIVSRGNGDLGLDPLKCDKANVFIVAKTMSSLYDTMELKAITVGVRRNAPDALSPNIKSLNYLNNILAKIEANAKGGQEAIFLDHNGFVAEGSGDNIFIIKNGVVYTPPTINNLKGITRATAIELLEKNKIPTRVENISLFDVYTADEIFVTGTAAEAAAVVWVDGRTIGAGKTGPVTALMLKEFEKITSTTGTEIYTAKKAPARAASAKPAAKTAAAKPAAKTAAKPAAKAPAAKTAAKPAAKAPAAKTAAKAPAKKPAAKPAAKKPAARK</sequence>
<dbReference type="NCBIfam" id="NF006185">
    <property type="entry name" value="PRK08320.1"/>
    <property type="match status" value="1"/>
</dbReference>
<evidence type="ECO:0000256" key="9">
    <source>
        <dbReference type="ARBA" id="ARBA00022679"/>
    </source>
</evidence>
<evidence type="ECO:0000256" key="17">
    <source>
        <dbReference type="SAM" id="MobiDB-lite"/>
    </source>
</evidence>
<dbReference type="Proteomes" id="UP000294855">
    <property type="component" value="Unassembled WGS sequence"/>
</dbReference>
<organism evidence="18 19">
    <name type="scientific">Methanimicrococcus blatticola</name>
    <dbReference type="NCBI Taxonomy" id="91560"/>
    <lineage>
        <taxon>Archaea</taxon>
        <taxon>Methanobacteriati</taxon>
        <taxon>Methanobacteriota</taxon>
        <taxon>Stenosarchaea group</taxon>
        <taxon>Methanomicrobia</taxon>
        <taxon>Methanosarcinales</taxon>
        <taxon>Methanosarcinaceae</taxon>
        <taxon>Methanimicrococcus</taxon>
    </lineage>
</organism>
<dbReference type="FunFam" id="3.20.10.10:FF:000002">
    <property type="entry name" value="D-alanine aminotransferase"/>
    <property type="match status" value="1"/>
</dbReference>
<dbReference type="Gene3D" id="3.20.10.10">
    <property type="entry name" value="D-amino Acid Aminotransferase, subunit A, domain 2"/>
    <property type="match status" value="1"/>
</dbReference>
<evidence type="ECO:0000256" key="10">
    <source>
        <dbReference type="ARBA" id="ARBA00022898"/>
    </source>
</evidence>
<name>A0A484F4K2_9EURY</name>
<comment type="pathway">
    <text evidence="3 16">Amino-acid biosynthesis; L-isoleucine biosynthesis; L-isoleucine from 2-oxobutanoate: step 4/4.</text>
</comment>
<dbReference type="InterPro" id="IPR043132">
    <property type="entry name" value="BCAT-like_C"/>
</dbReference>
<dbReference type="PANTHER" id="PTHR42743:SF11">
    <property type="entry name" value="AMINODEOXYCHORISMATE LYASE"/>
    <property type="match status" value="1"/>
</dbReference>
<protein>
    <recommendedName>
        <fullName evidence="16">Branched-chain-amino-acid aminotransferase</fullName>
        <shortName evidence="16">BCAT</shortName>
        <ecNumber evidence="16">2.6.1.42</ecNumber>
    </recommendedName>
</protein>
<evidence type="ECO:0000256" key="13">
    <source>
        <dbReference type="ARBA" id="ARBA00048798"/>
    </source>
</evidence>
<dbReference type="AlphaFoldDB" id="A0A484F4K2"/>
<dbReference type="Gene3D" id="3.30.470.10">
    <property type="match status" value="1"/>
</dbReference>
<evidence type="ECO:0000256" key="7">
    <source>
        <dbReference type="ARBA" id="ARBA00022576"/>
    </source>
</evidence>
<evidence type="ECO:0000256" key="4">
    <source>
        <dbReference type="ARBA" id="ARBA00004931"/>
    </source>
</evidence>
<dbReference type="InterPro" id="IPR001544">
    <property type="entry name" value="Aminotrans_IV"/>
</dbReference>
<comment type="catalytic activity">
    <reaction evidence="14 16">
        <text>L-leucine + 2-oxoglutarate = 4-methyl-2-oxopentanoate + L-glutamate</text>
        <dbReference type="Rhea" id="RHEA:18321"/>
        <dbReference type="ChEBI" id="CHEBI:16810"/>
        <dbReference type="ChEBI" id="CHEBI:17865"/>
        <dbReference type="ChEBI" id="CHEBI:29985"/>
        <dbReference type="ChEBI" id="CHEBI:57427"/>
        <dbReference type="EC" id="2.6.1.42"/>
    </reaction>
</comment>
<dbReference type="NCBIfam" id="TIGR01122">
    <property type="entry name" value="ilvE_I"/>
    <property type="match status" value="1"/>
</dbReference>
<dbReference type="UniPathway" id="UPA00049">
    <property type="reaction ID" value="UER00062"/>
</dbReference>
<dbReference type="CDD" id="cd01558">
    <property type="entry name" value="D-AAT_like"/>
    <property type="match status" value="1"/>
</dbReference>
<comment type="catalytic activity">
    <reaction evidence="13 16">
        <text>L-isoleucine + 2-oxoglutarate = (S)-3-methyl-2-oxopentanoate + L-glutamate</text>
        <dbReference type="Rhea" id="RHEA:24801"/>
        <dbReference type="ChEBI" id="CHEBI:16810"/>
        <dbReference type="ChEBI" id="CHEBI:29985"/>
        <dbReference type="ChEBI" id="CHEBI:35146"/>
        <dbReference type="ChEBI" id="CHEBI:58045"/>
        <dbReference type="EC" id="2.6.1.42"/>
    </reaction>
</comment>
<reference evidence="18 19" key="1">
    <citation type="submission" date="2019-03" db="EMBL/GenBank/DDBJ databases">
        <title>Genomic Encyclopedia of Type Strains, Phase IV (KMG-IV): sequencing the most valuable type-strain genomes for metagenomic binning, comparative biology and taxonomic classification.</title>
        <authorList>
            <person name="Goeker M."/>
        </authorList>
    </citation>
    <scope>NUCLEOTIDE SEQUENCE [LARGE SCALE GENOMIC DNA]</scope>
    <source>
        <strain evidence="18 19">DSM 13328</strain>
    </source>
</reference>
<evidence type="ECO:0000256" key="2">
    <source>
        <dbReference type="ARBA" id="ARBA00003109"/>
    </source>
</evidence>
<comment type="caution">
    <text evidence="18">The sequence shown here is derived from an EMBL/GenBank/DDBJ whole genome shotgun (WGS) entry which is preliminary data.</text>
</comment>
<evidence type="ECO:0000256" key="6">
    <source>
        <dbReference type="ARBA" id="ARBA00009320"/>
    </source>
</evidence>